<dbReference type="OrthoDB" id="5542887at2759"/>
<evidence type="ECO:0000313" key="1">
    <source>
        <dbReference type="EMBL" id="KAJ1718168.1"/>
    </source>
</evidence>
<keyword evidence="2" id="KW-1185">Reference proteome</keyword>
<reference evidence="1" key="1">
    <citation type="submission" date="2022-07" db="EMBL/GenBank/DDBJ databases">
        <title>Phylogenomic reconstructions and comparative analyses of Kickxellomycotina fungi.</title>
        <authorList>
            <person name="Reynolds N.K."/>
            <person name="Stajich J.E."/>
            <person name="Barry K."/>
            <person name="Grigoriev I.V."/>
            <person name="Crous P."/>
            <person name="Smith M.E."/>
        </authorList>
    </citation>
    <scope>NUCLEOTIDE SEQUENCE</scope>
    <source>
        <strain evidence="1">BCRC 34381</strain>
    </source>
</reference>
<dbReference type="EMBL" id="JANBOI010003726">
    <property type="protein sequence ID" value="KAJ1718168.1"/>
    <property type="molecule type" value="Genomic_DNA"/>
</dbReference>
<proteinExistence type="predicted"/>
<gene>
    <name evidence="1" type="ORF">LPJ61_006786</name>
</gene>
<organism evidence="1 2">
    <name type="scientific">Coemansia biformis</name>
    <dbReference type="NCBI Taxonomy" id="1286918"/>
    <lineage>
        <taxon>Eukaryota</taxon>
        <taxon>Fungi</taxon>
        <taxon>Fungi incertae sedis</taxon>
        <taxon>Zoopagomycota</taxon>
        <taxon>Kickxellomycotina</taxon>
        <taxon>Kickxellomycetes</taxon>
        <taxon>Kickxellales</taxon>
        <taxon>Kickxellaceae</taxon>
        <taxon>Coemansia</taxon>
    </lineage>
</organism>
<sequence>MSFKEARRLVRIRRERELAVDDIPQISDGQRQQQIYSGFKYNVDENFFLMRAIVRSVWSSLVPLYVADALLQAMDMFEIVLDGYILHCLDASVEHTWYQGHVAALVMVALKVSRSRIDDALKHISSGWSRVADALEIEFVRLPLTNTGLRKARDAAAGMGSVHSLLQDMRRIQSMFISVAIVATSAWSVYRQVGWLAVVPFGVPFVISLLNTGFAALTGNCSEWSYGGRGRSFNDSRIYGISRSIRTVKLFGWERLFLDPSLQQDGPRIRALPWYAPAVRAAWFVIDSVDIAASQISA</sequence>
<comment type="caution">
    <text evidence="1">The sequence shown here is derived from an EMBL/GenBank/DDBJ whole genome shotgun (WGS) entry which is preliminary data.</text>
</comment>
<name>A0A9W8CNL2_9FUNG</name>
<dbReference type="AlphaFoldDB" id="A0A9W8CNL2"/>
<protein>
    <submittedName>
        <fullName evidence="1">Uncharacterized protein</fullName>
    </submittedName>
</protein>
<feature type="non-terminal residue" evidence="1">
    <location>
        <position position="298"/>
    </location>
</feature>
<accession>A0A9W8CNL2</accession>
<dbReference type="Proteomes" id="UP001143981">
    <property type="component" value="Unassembled WGS sequence"/>
</dbReference>
<evidence type="ECO:0000313" key="2">
    <source>
        <dbReference type="Proteomes" id="UP001143981"/>
    </source>
</evidence>